<dbReference type="SUPFAM" id="SSF47175">
    <property type="entry name" value="Cytochromes"/>
    <property type="match status" value="1"/>
</dbReference>
<dbReference type="EMBL" id="CP088156">
    <property type="protein sequence ID" value="UFZ07803.1"/>
    <property type="molecule type" value="Genomic_DNA"/>
</dbReference>
<dbReference type="Proteomes" id="UP001431010">
    <property type="component" value="Chromosome"/>
</dbReference>
<evidence type="ECO:0000313" key="3">
    <source>
        <dbReference type="Proteomes" id="UP001431010"/>
    </source>
</evidence>
<protein>
    <submittedName>
        <fullName evidence="2">Cytochrome family protein</fullName>
    </submittedName>
</protein>
<feature type="signal peptide" evidence="1">
    <location>
        <begin position="1"/>
        <end position="37"/>
    </location>
</feature>
<organism evidence="2 3">
    <name type="scientific">Bradyrhizobium ontarionense</name>
    <dbReference type="NCBI Taxonomy" id="2898149"/>
    <lineage>
        <taxon>Bacteria</taxon>
        <taxon>Pseudomonadati</taxon>
        <taxon>Pseudomonadota</taxon>
        <taxon>Alphaproteobacteria</taxon>
        <taxon>Hyphomicrobiales</taxon>
        <taxon>Nitrobacteraceae</taxon>
        <taxon>Bradyrhizobium</taxon>
    </lineage>
</organism>
<accession>A0ABY3RM37</accession>
<evidence type="ECO:0000313" key="2">
    <source>
        <dbReference type="EMBL" id="UFZ07803.1"/>
    </source>
</evidence>
<dbReference type="InterPro" id="IPR010980">
    <property type="entry name" value="Cyt_c/b562"/>
</dbReference>
<sequence length="173" mass="18516">MRPKHLRQGKRLTFAAVSLAGLACLAAMFASMGGTRAETPIAAPAYLPTISDLMIATVQPRHIRLWIAAHSGNWAFSAYELGNLKGAFNRVSRAQPQVEGNSFADMTAAVTQQPFDDLAQAIKLEDVARFDKSYADLTAACNSCHQALNRAAVVIKVPQSAAVADQEFTPGAE</sequence>
<feature type="chain" id="PRO_5046092968" evidence="1">
    <location>
        <begin position="38"/>
        <end position="173"/>
    </location>
</feature>
<dbReference type="RefSeq" id="WP_231327253.1">
    <property type="nucleotide sequence ID" value="NZ_CP088156.1"/>
</dbReference>
<proteinExistence type="predicted"/>
<dbReference type="PROSITE" id="PS51257">
    <property type="entry name" value="PROKAR_LIPOPROTEIN"/>
    <property type="match status" value="1"/>
</dbReference>
<keyword evidence="1" id="KW-0732">Signal</keyword>
<reference evidence="2" key="1">
    <citation type="journal article" date="2024" name="Antonie Van Leeuwenhoek">
        <title>Bradyrhizobium ontarionense sp. nov., a novel bacterial symbiont isolated from Aeschynomene indica (Indian jointvetch), harbours photosynthesis, nitrogen fixation and nitrous oxide (N2O) reductase genes.</title>
        <authorList>
            <person name="Bromfield E.S.P."/>
            <person name="Cloutier S."/>
        </authorList>
    </citation>
    <scope>NUCLEOTIDE SEQUENCE</scope>
    <source>
        <strain evidence="2">A19</strain>
    </source>
</reference>
<evidence type="ECO:0000256" key="1">
    <source>
        <dbReference type="SAM" id="SignalP"/>
    </source>
</evidence>
<gene>
    <name evidence="2" type="ORF">LQG66_16500</name>
</gene>
<keyword evidence="3" id="KW-1185">Reference proteome</keyword>
<name>A0ABY3RM37_9BRAD</name>